<evidence type="ECO:0000313" key="8">
    <source>
        <dbReference type="EMBL" id="KRN18547.1"/>
    </source>
</evidence>
<feature type="domain" description="Alpha-carbonic anhydrase" evidence="7">
    <location>
        <begin position="1"/>
        <end position="210"/>
    </location>
</feature>
<dbReference type="InterPro" id="IPR041891">
    <property type="entry name" value="Alpha_CA_prokaryot-like"/>
</dbReference>
<protein>
    <recommendedName>
        <fullName evidence="2">carbonic anhydrase</fullName>
        <ecNumber evidence="2">4.2.1.1</ecNumber>
    </recommendedName>
</protein>
<dbReference type="InterPro" id="IPR023561">
    <property type="entry name" value="Carbonic_anhydrase_a-class"/>
</dbReference>
<dbReference type="PANTHER" id="PTHR18952">
    <property type="entry name" value="CARBONIC ANHYDRASE"/>
    <property type="match status" value="1"/>
</dbReference>
<dbReference type="InterPro" id="IPR001148">
    <property type="entry name" value="CA_dom"/>
</dbReference>
<comment type="caution">
    <text evidence="8">The sequence shown here is derived from an EMBL/GenBank/DDBJ whole genome shotgun (WGS) entry which is preliminary data.</text>
</comment>
<dbReference type="Pfam" id="PF00194">
    <property type="entry name" value="Carb_anhydrase"/>
    <property type="match status" value="1"/>
</dbReference>
<dbReference type="RefSeq" id="WP_054733042.1">
    <property type="nucleotide sequence ID" value="NZ_AYZM01000148.1"/>
</dbReference>
<comment type="similarity">
    <text evidence="1">Belongs to the alpha-carbonic anhydrase family.</text>
</comment>
<proteinExistence type="inferred from homology"/>
<dbReference type="PATRIC" id="fig|1423804.4.peg.2027"/>
<dbReference type="SUPFAM" id="SSF51069">
    <property type="entry name" value="Carbonic anhydrase"/>
    <property type="match status" value="1"/>
</dbReference>
<dbReference type="EC" id="4.2.1.1" evidence="2"/>
<keyword evidence="3" id="KW-0479">Metal-binding</keyword>
<name>A0A0R2ES26_9LACO</name>
<comment type="catalytic activity">
    <reaction evidence="6">
        <text>hydrogencarbonate + H(+) = CO2 + H2O</text>
        <dbReference type="Rhea" id="RHEA:10748"/>
        <dbReference type="ChEBI" id="CHEBI:15377"/>
        <dbReference type="ChEBI" id="CHEBI:15378"/>
        <dbReference type="ChEBI" id="CHEBI:16526"/>
        <dbReference type="ChEBI" id="CHEBI:17544"/>
        <dbReference type="EC" id="4.2.1.1"/>
    </reaction>
</comment>
<evidence type="ECO:0000256" key="3">
    <source>
        <dbReference type="ARBA" id="ARBA00022723"/>
    </source>
</evidence>
<evidence type="ECO:0000259" key="7">
    <source>
        <dbReference type="PROSITE" id="PS51144"/>
    </source>
</evidence>
<dbReference type="Proteomes" id="UP000051442">
    <property type="component" value="Unassembled WGS sequence"/>
</dbReference>
<dbReference type="SMART" id="SM01057">
    <property type="entry name" value="Carb_anhydrase"/>
    <property type="match status" value="1"/>
</dbReference>
<evidence type="ECO:0000256" key="6">
    <source>
        <dbReference type="ARBA" id="ARBA00048348"/>
    </source>
</evidence>
<dbReference type="EMBL" id="AYZM01000148">
    <property type="protein sequence ID" value="KRN18547.1"/>
    <property type="molecule type" value="Genomic_DNA"/>
</dbReference>
<keyword evidence="5" id="KW-0456">Lyase</keyword>
<accession>A0A0R2ES26</accession>
<sequence>MFTYDNQTHWQPQSGHQQSPINLVAPFTAGGTATLPFQITAPYQLHLETDDHTTIKVLGEGAASIFNRAFQFTQVHFHCPSEHLIKGQPSALEIHLVHQNTIGQLCVVALMVNQGPADTTLQTLIDQFSAGHEVPLTLTLSHWAPQAATGYHYLGSLTTPPLTEGVEWLVITNPALTVSAEQVQWFKTHFGANQRQPQNRADRPIIYYGA</sequence>
<evidence type="ECO:0000313" key="9">
    <source>
        <dbReference type="Proteomes" id="UP000051442"/>
    </source>
</evidence>
<gene>
    <name evidence="8" type="ORF">FD14_GL001870</name>
</gene>
<dbReference type="InterPro" id="IPR036398">
    <property type="entry name" value="CA_dom_sf"/>
</dbReference>
<dbReference type="OrthoDB" id="5327615at2"/>
<dbReference type="GO" id="GO:0008270">
    <property type="term" value="F:zinc ion binding"/>
    <property type="evidence" value="ECO:0007669"/>
    <property type="project" value="InterPro"/>
</dbReference>
<organism evidence="8 9">
    <name type="scientific">Secundilactobacillus similis DSM 23365 = JCM 2765</name>
    <dbReference type="NCBI Taxonomy" id="1423804"/>
    <lineage>
        <taxon>Bacteria</taxon>
        <taxon>Bacillati</taxon>
        <taxon>Bacillota</taxon>
        <taxon>Bacilli</taxon>
        <taxon>Lactobacillales</taxon>
        <taxon>Lactobacillaceae</taxon>
        <taxon>Secundilactobacillus</taxon>
    </lineage>
</organism>
<dbReference type="STRING" id="1423804.FD14_GL001870"/>
<evidence type="ECO:0000256" key="4">
    <source>
        <dbReference type="ARBA" id="ARBA00022833"/>
    </source>
</evidence>
<evidence type="ECO:0000256" key="2">
    <source>
        <dbReference type="ARBA" id="ARBA00012925"/>
    </source>
</evidence>
<dbReference type="Gene3D" id="3.10.200.10">
    <property type="entry name" value="Alpha carbonic anhydrase"/>
    <property type="match status" value="1"/>
</dbReference>
<dbReference type="GO" id="GO:0004089">
    <property type="term" value="F:carbonate dehydratase activity"/>
    <property type="evidence" value="ECO:0007669"/>
    <property type="project" value="UniProtKB-EC"/>
</dbReference>
<dbReference type="CDD" id="cd03124">
    <property type="entry name" value="alpha_CA_prokaryotic_like"/>
    <property type="match status" value="1"/>
</dbReference>
<evidence type="ECO:0000256" key="1">
    <source>
        <dbReference type="ARBA" id="ARBA00010718"/>
    </source>
</evidence>
<dbReference type="PANTHER" id="PTHR18952:SF265">
    <property type="entry name" value="CARBONIC ANHYDRASE"/>
    <property type="match status" value="1"/>
</dbReference>
<reference evidence="8 9" key="1">
    <citation type="journal article" date="2015" name="Genome Announc.">
        <title>Expanding the biotechnology potential of lactobacilli through comparative genomics of 213 strains and associated genera.</title>
        <authorList>
            <person name="Sun Z."/>
            <person name="Harris H.M."/>
            <person name="McCann A."/>
            <person name="Guo C."/>
            <person name="Argimon S."/>
            <person name="Zhang W."/>
            <person name="Yang X."/>
            <person name="Jeffery I.B."/>
            <person name="Cooney J.C."/>
            <person name="Kagawa T.F."/>
            <person name="Liu W."/>
            <person name="Song Y."/>
            <person name="Salvetti E."/>
            <person name="Wrobel A."/>
            <person name="Rasinkangas P."/>
            <person name="Parkhill J."/>
            <person name="Rea M.C."/>
            <person name="O'Sullivan O."/>
            <person name="Ritari J."/>
            <person name="Douillard F.P."/>
            <person name="Paul Ross R."/>
            <person name="Yang R."/>
            <person name="Briner A.E."/>
            <person name="Felis G.E."/>
            <person name="de Vos W.M."/>
            <person name="Barrangou R."/>
            <person name="Klaenhammer T.R."/>
            <person name="Caufield P.W."/>
            <person name="Cui Y."/>
            <person name="Zhang H."/>
            <person name="O'Toole P.W."/>
        </authorList>
    </citation>
    <scope>NUCLEOTIDE SEQUENCE [LARGE SCALE GENOMIC DNA]</scope>
    <source>
        <strain evidence="8 9">DSM 23365</strain>
    </source>
</reference>
<keyword evidence="9" id="KW-1185">Reference proteome</keyword>
<keyword evidence="4" id="KW-0862">Zinc</keyword>
<dbReference type="AlphaFoldDB" id="A0A0R2ES26"/>
<dbReference type="PROSITE" id="PS51144">
    <property type="entry name" value="ALPHA_CA_2"/>
    <property type="match status" value="1"/>
</dbReference>
<evidence type="ECO:0000256" key="5">
    <source>
        <dbReference type="ARBA" id="ARBA00023239"/>
    </source>
</evidence>